<keyword evidence="2" id="KW-1185">Reference proteome</keyword>
<gene>
    <name evidence="1" type="ORF">TWF696_009412</name>
</gene>
<dbReference type="AlphaFoldDB" id="A0AAV9UAJ3"/>
<proteinExistence type="predicted"/>
<evidence type="ECO:0000313" key="1">
    <source>
        <dbReference type="EMBL" id="KAK6338600.1"/>
    </source>
</evidence>
<reference evidence="1 2" key="1">
    <citation type="submission" date="2019-10" db="EMBL/GenBank/DDBJ databases">
        <authorList>
            <person name="Palmer J.M."/>
        </authorList>
    </citation>
    <scope>NUCLEOTIDE SEQUENCE [LARGE SCALE GENOMIC DNA]</scope>
    <source>
        <strain evidence="1 2">TWF696</strain>
    </source>
</reference>
<comment type="caution">
    <text evidence="1">The sequence shown here is derived from an EMBL/GenBank/DDBJ whole genome shotgun (WGS) entry which is preliminary data.</text>
</comment>
<name>A0AAV9UAJ3_9PEZI</name>
<accession>A0AAV9UAJ3</accession>
<evidence type="ECO:0000313" key="2">
    <source>
        <dbReference type="Proteomes" id="UP001375240"/>
    </source>
</evidence>
<dbReference type="EMBL" id="JAVHNQ010000009">
    <property type="protein sequence ID" value="KAK6338600.1"/>
    <property type="molecule type" value="Genomic_DNA"/>
</dbReference>
<dbReference type="Proteomes" id="UP001375240">
    <property type="component" value="Unassembled WGS sequence"/>
</dbReference>
<sequence length="176" mass="19407">MLSRTSPPTSNGETTDIGRFFSGGRFLIPATVNLDMEVRNTVERGITRIRQALVIRALKNQGYFVSIDPAIATPESCTPTGSRFMNGKCYKIIRNTGGLQIVEDIPRDTALKLDNAYYRISLEEFYNNAEACQNANPGSEGQAQFLGLPTDGSLPQCFFNMRVIVGSPFFIPINSD</sequence>
<protein>
    <submittedName>
        <fullName evidence="1">Uncharacterized protein</fullName>
    </submittedName>
</protein>
<organism evidence="1 2">
    <name type="scientific">Orbilia brochopaga</name>
    <dbReference type="NCBI Taxonomy" id="3140254"/>
    <lineage>
        <taxon>Eukaryota</taxon>
        <taxon>Fungi</taxon>
        <taxon>Dikarya</taxon>
        <taxon>Ascomycota</taxon>
        <taxon>Pezizomycotina</taxon>
        <taxon>Orbiliomycetes</taxon>
        <taxon>Orbiliales</taxon>
        <taxon>Orbiliaceae</taxon>
        <taxon>Orbilia</taxon>
    </lineage>
</organism>